<protein>
    <recommendedName>
        <fullName evidence="7">HTH-type transcriptional regulatory protein TyrR</fullName>
    </recommendedName>
</protein>
<evidence type="ECO:0000313" key="11">
    <source>
        <dbReference type="EMBL" id="SHI56680.1"/>
    </source>
</evidence>
<dbReference type="PROSITE" id="PS50045">
    <property type="entry name" value="SIGMA54_INTERACT_4"/>
    <property type="match status" value="1"/>
</dbReference>
<organism evidence="11 12">
    <name type="scientific">Dethiosulfatibacter aminovorans DSM 17477</name>
    <dbReference type="NCBI Taxonomy" id="1121476"/>
    <lineage>
        <taxon>Bacteria</taxon>
        <taxon>Bacillati</taxon>
        <taxon>Bacillota</taxon>
        <taxon>Tissierellia</taxon>
        <taxon>Dethiosulfatibacter</taxon>
    </lineage>
</organism>
<dbReference type="InterPro" id="IPR058031">
    <property type="entry name" value="AAA_lid_NorR"/>
</dbReference>
<keyword evidence="6" id="KW-0804">Transcription</keyword>
<evidence type="ECO:0000256" key="2">
    <source>
        <dbReference type="ARBA" id="ARBA00022797"/>
    </source>
</evidence>
<feature type="domain" description="PAS" evidence="10">
    <location>
        <begin position="14"/>
        <end position="60"/>
    </location>
</feature>
<dbReference type="Pfam" id="PF00989">
    <property type="entry name" value="PAS"/>
    <property type="match status" value="1"/>
</dbReference>
<keyword evidence="2" id="KW-0058">Aromatic hydrocarbons catabolism</keyword>
<dbReference type="SMART" id="SM00091">
    <property type="entry name" value="PAS"/>
    <property type="match status" value="1"/>
</dbReference>
<dbReference type="InterPro" id="IPR002078">
    <property type="entry name" value="Sigma_54_int"/>
</dbReference>
<feature type="domain" description="Sigma-54 factor interaction" evidence="9">
    <location>
        <begin position="165"/>
        <end position="393"/>
    </location>
</feature>
<evidence type="ECO:0000259" key="10">
    <source>
        <dbReference type="PROSITE" id="PS50112"/>
    </source>
</evidence>
<keyword evidence="5" id="KW-0238">DNA-binding</keyword>
<dbReference type="Pfam" id="PF25601">
    <property type="entry name" value="AAA_lid_14"/>
    <property type="match status" value="1"/>
</dbReference>
<dbReference type="PROSITE" id="PS50112">
    <property type="entry name" value="PAS"/>
    <property type="match status" value="1"/>
</dbReference>
<keyword evidence="8" id="KW-0175">Coiled coil</keyword>
<proteinExistence type="predicted"/>
<dbReference type="GO" id="GO:0003677">
    <property type="term" value="F:DNA binding"/>
    <property type="evidence" value="ECO:0007669"/>
    <property type="project" value="UniProtKB-KW"/>
</dbReference>
<dbReference type="InterPro" id="IPR030828">
    <property type="entry name" value="HTH_TyrR"/>
</dbReference>
<keyword evidence="4" id="KW-0805">Transcription regulation</keyword>
<gene>
    <name evidence="11" type="ORF">SAMN02745751_00601</name>
</gene>
<keyword evidence="3" id="KW-0067">ATP-binding</keyword>
<dbReference type="SUPFAM" id="SSF46689">
    <property type="entry name" value="Homeodomain-like"/>
    <property type="match status" value="1"/>
</dbReference>
<dbReference type="PROSITE" id="PS00676">
    <property type="entry name" value="SIGMA54_INTERACT_2"/>
    <property type="match status" value="1"/>
</dbReference>
<dbReference type="Gene3D" id="3.30.450.20">
    <property type="entry name" value="PAS domain"/>
    <property type="match status" value="1"/>
</dbReference>
<dbReference type="CDD" id="cd00130">
    <property type="entry name" value="PAS"/>
    <property type="match status" value="1"/>
</dbReference>
<dbReference type="Proteomes" id="UP000184052">
    <property type="component" value="Unassembled WGS sequence"/>
</dbReference>
<evidence type="ECO:0000259" key="9">
    <source>
        <dbReference type="PROSITE" id="PS50045"/>
    </source>
</evidence>
<dbReference type="PANTHER" id="PTHR32071:SF57">
    <property type="entry name" value="C4-DICARBOXYLATE TRANSPORT TRANSCRIPTIONAL REGULATORY PROTEIN DCTD"/>
    <property type="match status" value="1"/>
</dbReference>
<dbReference type="GO" id="GO:0006355">
    <property type="term" value="P:regulation of DNA-templated transcription"/>
    <property type="evidence" value="ECO:0007669"/>
    <property type="project" value="InterPro"/>
</dbReference>
<dbReference type="OrthoDB" id="1711194at2"/>
<evidence type="ECO:0000256" key="7">
    <source>
        <dbReference type="ARBA" id="ARBA00029500"/>
    </source>
</evidence>
<name>A0A1M6C6M9_9FIRM</name>
<keyword evidence="1" id="KW-0547">Nucleotide-binding</keyword>
<dbReference type="InterPro" id="IPR003593">
    <property type="entry name" value="AAA+_ATPase"/>
</dbReference>
<dbReference type="InterPro" id="IPR025943">
    <property type="entry name" value="Sigma_54_int_dom_ATP-bd_2"/>
</dbReference>
<dbReference type="CDD" id="cd00009">
    <property type="entry name" value="AAA"/>
    <property type="match status" value="1"/>
</dbReference>
<reference evidence="11 12" key="1">
    <citation type="submission" date="2016-11" db="EMBL/GenBank/DDBJ databases">
        <authorList>
            <person name="Jaros S."/>
            <person name="Januszkiewicz K."/>
            <person name="Wedrychowicz H."/>
        </authorList>
    </citation>
    <scope>NUCLEOTIDE SEQUENCE [LARGE SCALE GENOMIC DNA]</scope>
    <source>
        <strain evidence="11 12">DSM 17477</strain>
    </source>
</reference>
<dbReference type="FunFam" id="3.40.50.300:FF:000006">
    <property type="entry name" value="DNA-binding transcriptional regulator NtrC"/>
    <property type="match status" value="1"/>
</dbReference>
<dbReference type="InterPro" id="IPR000014">
    <property type="entry name" value="PAS"/>
</dbReference>
<dbReference type="Gene3D" id="1.10.8.60">
    <property type="match status" value="1"/>
</dbReference>
<dbReference type="InterPro" id="IPR035965">
    <property type="entry name" value="PAS-like_dom_sf"/>
</dbReference>
<dbReference type="Pfam" id="PF00158">
    <property type="entry name" value="Sigma54_activat"/>
    <property type="match status" value="1"/>
</dbReference>
<dbReference type="SUPFAM" id="SSF55785">
    <property type="entry name" value="PYP-like sensor domain (PAS domain)"/>
    <property type="match status" value="1"/>
</dbReference>
<dbReference type="InterPro" id="IPR013767">
    <property type="entry name" value="PAS_fold"/>
</dbReference>
<dbReference type="Gene3D" id="1.10.10.60">
    <property type="entry name" value="Homeodomain-like"/>
    <property type="match status" value="1"/>
</dbReference>
<evidence type="ECO:0000256" key="5">
    <source>
        <dbReference type="ARBA" id="ARBA00023125"/>
    </source>
</evidence>
<dbReference type="InterPro" id="IPR009057">
    <property type="entry name" value="Homeodomain-like_sf"/>
</dbReference>
<dbReference type="InterPro" id="IPR025944">
    <property type="entry name" value="Sigma_54_int_dom_CS"/>
</dbReference>
<dbReference type="InterPro" id="IPR025662">
    <property type="entry name" value="Sigma_54_int_dom_ATP-bd_1"/>
</dbReference>
<evidence type="ECO:0000256" key="8">
    <source>
        <dbReference type="SAM" id="Coils"/>
    </source>
</evidence>
<accession>A0A1M6C6M9</accession>
<evidence type="ECO:0000256" key="4">
    <source>
        <dbReference type="ARBA" id="ARBA00023015"/>
    </source>
</evidence>
<dbReference type="STRING" id="1121476.SAMN02745751_00601"/>
<dbReference type="NCBIfam" id="TIGR00229">
    <property type="entry name" value="sensory_box"/>
    <property type="match status" value="1"/>
</dbReference>
<dbReference type="InterPro" id="IPR027417">
    <property type="entry name" value="P-loop_NTPase"/>
</dbReference>
<evidence type="ECO:0000313" key="12">
    <source>
        <dbReference type="Proteomes" id="UP000184052"/>
    </source>
</evidence>
<keyword evidence="12" id="KW-1185">Reference proteome</keyword>
<evidence type="ECO:0000256" key="3">
    <source>
        <dbReference type="ARBA" id="ARBA00022840"/>
    </source>
</evidence>
<dbReference type="PANTHER" id="PTHR32071">
    <property type="entry name" value="TRANSCRIPTIONAL REGULATORY PROTEIN"/>
    <property type="match status" value="1"/>
</dbReference>
<dbReference type="Gene3D" id="3.40.50.300">
    <property type="entry name" value="P-loop containing nucleotide triphosphate hydrolases"/>
    <property type="match status" value="1"/>
</dbReference>
<feature type="coiled-coil region" evidence="8">
    <location>
        <begin position="117"/>
        <end position="144"/>
    </location>
</feature>
<dbReference type="Pfam" id="PF18024">
    <property type="entry name" value="HTH_50"/>
    <property type="match status" value="1"/>
</dbReference>
<dbReference type="AlphaFoldDB" id="A0A1M6C6M9"/>
<dbReference type="EMBL" id="FQZL01000005">
    <property type="protein sequence ID" value="SHI56680.1"/>
    <property type="molecule type" value="Genomic_DNA"/>
</dbReference>
<dbReference type="SMART" id="SM00382">
    <property type="entry name" value="AAA"/>
    <property type="match status" value="1"/>
</dbReference>
<dbReference type="PROSITE" id="PS00675">
    <property type="entry name" value="SIGMA54_INTERACT_1"/>
    <property type="match status" value="1"/>
</dbReference>
<sequence length="469" mass="53054">MIKGLICLEIKEKNKLDFEEIANYLHDAIFVSAGDGEVLFVNSAYTRMTGIAAEEVVGRNISDLEGSLFTNSVTLKVIKNKKAMNSIGKSLKTGNEMLVSGIPIFNEDGTIKYVVVNDRQIEELEGIKEELESAREKLAVAKKDTYKKKLEIDHLKKALASKNTMIGVSSHIESIKNEIEHIADTDVNILIIGETGVGKEVIANEVYTKSSRRDKPYIKINCAAIPDNLMESELFGHEKGSFTGAEKKKIGLLELADGGTVLLDEIGELPLNLQSKLLRVIQQKEIMRIGKNDPIKVDIRIIAATNRDLKARAEEGKFRLDLYYRLNVLPINVKPLRDRKEDIPELGDFFIDRFNKKYGKSKHFNEDAKRLLLVYDWPGNVRELENIIERLVVITMNDEIGEGDIRKVLLIGDDEKNFGSCNIKDEVEKLEIEILKRAMREHGSTRDMARVLGINQSNVVRKMRKYNLK</sequence>
<dbReference type="PROSITE" id="PS00688">
    <property type="entry name" value="SIGMA54_INTERACT_3"/>
    <property type="match status" value="1"/>
</dbReference>
<dbReference type="GO" id="GO:0005524">
    <property type="term" value="F:ATP binding"/>
    <property type="evidence" value="ECO:0007669"/>
    <property type="project" value="UniProtKB-KW"/>
</dbReference>
<dbReference type="SUPFAM" id="SSF52540">
    <property type="entry name" value="P-loop containing nucleoside triphosphate hydrolases"/>
    <property type="match status" value="1"/>
</dbReference>
<evidence type="ECO:0000256" key="1">
    <source>
        <dbReference type="ARBA" id="ARBA00022741"/>
    </source>
</evidence>
<evidence type="ECO:0000256" key="6">
    <source>
        <dbReference type="ARBA" id="ARBA00023163"/>
    </source>
</evidence>